<dbReference type="Gene3D" id="3.40.50.300">
    <property type="entry name" value="P-loop containing nucleotide triphosphate hydrolases"/>
    <property type="match status" value="1"/>
</dbReference>
<organism evidence="8">
    <name type="scientific">Turdus hortulorum ambidensovirus</name>
    <dbReference type="NCBI Taxonomy" id="2794448"/>
    <lineage>
        <taxon>Viruses</taxon>
        <taxon>Monodnaviria</taxon>
        <taxon>Shotokuvirae</taxon>
        <taxon>Cossaviricota</taxon>
        <taxon>Quintoviricetes</taxon>
        <taxon>Piccovirales</taxon>
        <taxon>Parvoviridae</taxon>
        <taxon>Densovirinae</taxon>
        <taxon>Ambidensovirus</taxon>
    </lineage>
</organism>
<dbReference type="EMBL" id="MW046617">
    <property type="protein sequence ID" value="QTE04092.1"/>
    <property type="molecule type" value="Genomic_DNA"/>
</dbReference>
<dbReference type="SUPFAM" id="SSF52540">
    <property type="entry name" value="P-loop containing nucleoside triphosphate hydrolases"/>
    <property type="match status" value="1"/>
</dbReference>
<reference evidence="8" key="1">
    <citation type="submission" date="2020-09" db="EMBL/GenBank/DDBJ databases">
        <title>Parvovirus dark matter in the feces of wild birds.</title>
        <authorList>
            <person name="Dai Z."/>
            <person name="Yang S."/>
            <person name="Zhang W."/>
        </authorList>
    </citation>
    <scope>NUCLEOTIDE SEQUENCE</scope>
    <source>
        <strain evidence="8">Gbt105par04</strain>
    </source>
</reference>
<name>A0A8A4XE42_9VIRU</name>
<comment type="subcellular location">
    <subcellularLocation>
        <location evidence="1">Host nucleus</location>
    </subcellularLocation>
</comment>
<feature type="compositionally biased region" description="Polar residues" evidence="6">
    <location>
        <begin position="91"/>
        <end position="102"/>
    </location>
</feature>
<keyword evidence="5" id="KW-0067">ATP-binding</keyword>
<dbReference type="InterPro" id="IPR027417">
    <property type="entry name" value="P-loop_NTPase"/>
</dbReference>
<dbReference type="Pfam" id="PF01057">
    <property type="entry name" value="Parvo_NS1"/>
    <property type="match status" value="1"/>
</dbReference>
<dbReference type="InterPro" id="IPR014015">
    <property type="entry name" value="Helicase_SF3_DNA-vir"/>
</dbReference>
<keyword evidence="2" id="KW-1048">Host nucleus</keyword>
<feature type="domain" description="SF3 helicase" evidence="7">
    <location>
        <begin position="478"/>
        <end position="652"/>
    </location>
</feature>
<evidence type="ECO:0000313" key="8">
    <source>
        <dbReference type="EMBL" id="QTE04092.1"/>
    </source>
</evidence>
<evidence type="ECO:0000256" key="2">
    <source>
        <dbReference type="ARBA" id="ARBA00022562"/>
    </source>
</evidence>
<accession>A0A8A4XE42</accession>
<dbReference type="GO" id="GO:0019079">
    <property type="term" value="P:viral genome replication"/>
    <property type="evidence" value="ECO:0007669"/>
    <property type="project" value="InterPro"/>
</dbReference>
<dbReference type="GO" id="GO:0006260">
    <property type="term" value="P:DNA replication"/>
    <property type="evidence" value="ECO:0007669"/>
    <property type="project" value="UniProtKB-KW"/>
</dbReference>
<evidence type="ECO:0000256" key="6">
    <source>
        <dbReference type="SAM" id="MobiDB-lite"/>
    </source>
</evidence>
<proteinExistence type="predicted"/>
<evidence type="ECO:0000259" key="7">
    <source>
        <dbReference type="PROSITE" id="PS51206"/>
    </source>
</evidence>
<feature type="region of interest" description="Disordered" evidence="6">
    <location>
        <begin position="686"/>
        <end position="706"/>
    </location>
</feature>
<dbReference type="InterPro" id="IPR001257">
    <property type="entry name" value="Parvovirus_NS1_helicase"/>
</dbReference>
<protein>
    <submittedName>
        <fullName evidence="8">Nonstructural protein</fullName>
    </submittedName>
</protein>
<evidence type="ECO:0000256" key="5">
    <source>
        <dbReference type="ARBA" id="ARBA00022840"/>
    </source>
</evidence>
<feature type="region of interest" description="Disordered" evidence="6">
    <location>
        <begin position="71"/>
        <end position="108"/>
    </location>
</feature>
<evidence type="ECO:0000256" key="1">
    <source>
        <dbReference type="ARBA" id="ARBA00004147"/>
    </source>
</evidence>
<evidence type="ECO:0000256" key="3">
    <source>
        <dbReference type="ARBA" id="ARBA00022705"/>
    </source>
</evidence>
<dbReference type="GO" id="GO:0005524">
    <property type="term" value="F:ATP binding"/>
    <property type="evidence" value="ECO:0007669"/>
    <property type="project" value="UniProtKB-KW"/>
</dbReference>
<keyword evidence="4" id="KW-0547">Nucleotide-binding</keyword>
<dbReference type="PROSITE" id="PS51206">
    <property type="entry name" value="SF3_HELICASE_1"/>
    <property type="match status" value="1"/>
</dbReference>
<dbReference type="GO" id="GO:0042025">
    <property type="term" value="C:host cell nucleus"/>
    <property type="evidence" value="ECO:0007669"/>
    <property type="project" value="UniProtKB-SubCell"/>
</dbReference>
<keyword evidence="3" id="KW-0235">DNA replication</keyword>
<sequence>MDSYMEENGNIMSMTLLCVIPSFGTKDTGGLQNLCFNSFQLTLQCLNRNVLLSFCTNYSLVMNKDLSVQHESNSSYMDEQSESSKPGPGMGSTNTTPSNEGEQLQRDERVGECELEGSVLDASESIGGDSEDFQNGLDDGALFVRSTGRDCYPEGDEQYYCLGCDLVPLLVDEYSGTTLVHQIFSLTSSSNYPYAFGRCLELANSIAITPGKKLSTWAISIHKQRGSDGFKDESHIHLLHSCQTYNKSTRHELCRCGPIRGWRPLMFESKLRYFLEPTKRHLETLFLYLAKAEREYNEIYIAGHYYRRATGNESFAAAKCGRSAEGANGCNQTGGCGGSRNILGFGPCQENEEGNVFTPLIGNHGEQSEQPDNLFPGQQAAKKILEWFPESLSGLRKIKEFENKFAAFYWDERKFNSVMPIAWAHAVREWNQMSFKEIVETRRKTPRTFLKSSKTYYGPKYSSLLLGRLILEQYHDKELAKQFFKQVFQVLDKEVSKINTICVVSGPGAGKTYFFESLLALVWNIGFIRNSKKGGDTFTFQDAFNKRLMIWNECSMTGKENVETSKQVWEGDSVSINVKFEKGVLLERTPLIVTSNNPPWNMVPAERGAFMQRCYYNSWSPQSWLKDVAYYPSPLAWHFLLKNFEKDDWWDALPPTEHFKDKITDRPHFLTYGYLHSTWIDEKENTSASKRELETEDNGIKRQKTL</sequence>
<evidence type="ECO:0000256" key="4">
    <source>
        <dbReference type="ARBA" id="ARBA00022741"/>
    </source>
</evidence>